<feature type="signal peptide" evidence="1">
    <location>
        <begin position="1"/>
        <end position="20"/>
    </location>
</feature>
<evidence type="ECO:0000256" key="1">
    <source>
        <dbReference type="SAM" id="SignalP"/>
    </source>
</evidence>
<sequence length="304" mass="34094">MKNLLLIVMLMTCFSAVSFAQLGKMQYEDAEEQFAAGKFKEALSLLDESEKTMGKSNPMIDHLRIMARTELLKKDLAANIGQLEIAQNEAKAFLARYDGDTRVEDKYREVYKASKTLAAFPSPEELEKKIAEAKQIEEEKKRDEAANFLPGYKDGMTAADAKKIPGFMTQHSSDTLQTLFFNNYRDVVFVSPKTGLCFGYMVHHQYPKTDKACTGAMSKYHERKAEVTRVLGVEPFEKKPSQTTPSQAGAGGLTALVTAMAERNTYVCKWTKGTKTITLTMICQQLKRSTNASVMLISDNNKFR</sequence>
<reference evidence="3" key="1">
    <citation type="submission" date="2021-03" db="EMBL/GenBank/DDBJ databases">
        <title>Assistant Professor.</title>
        <authorList>
            <person name="Huq M.A."/>
        </authorList>
    </citation>
    <scope>NUCLEOTIDE SEQUENCE [LARGE SCALE GENOMIC DNA]</scope>
    <source>
        <strain evidence="3">MAH-28</strain>
    </source>
</reference>
<evidence type="ECO:0000313" key="2">
    <source>
        <dbReference type="EMBL" id="MBO9153593.1"/>
    </source>
</evidence>
<evidence type="ECO:0000313" key="3">
    <source>
        <dbReference type="Proteomes" id="UP000679126"/>
    </source>
</evidence>
<dbReference type="EMBL" id="JAGHKP010000003">
    <property type="protein sequence ID" value="MBO9153593.1"/>
    <property type="molecule type" value="Genomic_DNA"/>
</dbReference>
<comment type="caution">
    <text evidence="2">The sequence shown here is derived from an EMBL/GenBank/DDBJ whole genome shotgun (WGS) entry which is preliminary data.</text>
</comment>
<gene>
    <name evidence="2" type="ORF">J7I43_15295</name>
</gene>
<keyword evidence="3" id="KW-1185">Reference proteome</keyword>
<proteinExistence type="predicted"/>
<dbReference type="RefSeq" id="WP_209146595.1">
    <property type="nucleotide sequence ID" value="NZ_JAGHKP010000003.1"/>
</dbReference>
<dbReference type="Proteomes" id="UP000679126">
    <property type="component" value="Unassembled WGS sequence"/>
</dbReference>
<protein>
    <submittedName>
        <fullName evidence="2">Uncharacterized protein</fullName>
    </submittedName>
</protein>
<name>A0ABS3YH30_9BACT</name>
<feature type="chain" id="PRO_5045245468" evidence="1">
    <location>
        <begin position="21"/>
        <end position="304"/>
    </location>
</feature>
<keyword evidence="1" id="KW-0732">Signal</keyword>
<organism evidence="2 3">
    <name type="scientific">Chitinophaga chungangae</name>
    <dbReference type="NCBI Taxonomy" id="2821488"/>
    <lineage>
        <taxon>Bacteria</taxon>
        <taxon>Pseudomonadati</taxon>
        <taxon>Bacteroidota</taxon>
        <taxon>Chitinophagia</taxon>
        <taxon>Chitinophagales</taxon>
        <taxon>Chitinophagaceae</taxon>
        <taxon>Chitinophaga</taxon>
    </lineage>
</organism>
<accession>A0ABS3YH30</accession>